<evidence type="ECO:0000256" key="1">
    <source>
        <dbReference type="ARBA" id="ARBA00010928"/>
    </source>
</evidence>
<proteinExistence type="inferred from homology"/>
<dbReference type="GO" id="GO:0000166">
    <property type="term" value="F:nucleotide binding"/>
    <property type="evidence" value="ECO:0007669"/>
    <property type="project" value="InterPro"/>
</dbReference>
<dbReference type="InterPro" id="IPR055170">
    <property type="entry name" value="GFO_IDH_MocA-like_dom"/>
</dbReference>
<evidence type="ECO:0000259" key="4">
    <source>
        <dbReference type="Pfam" id="PF22725"/>
    </source>
</evidence>
<reference evidence="5 6" key="1">
    <citation type="journal article" date="2012" name="Science">
        <title>Ecological populations of bacteria act as socially cohesive units of antibiotic production and resistance.</title>
        <authorList>
            <person name="Cordero O.X."/>
            <person name="Wildschutte H."/>
            <person name="Kirkup B."/>
            <person name="Proehl S."/>
            <person name="Ngo L."/>
            <person name="Hussain F."/>
            <person name="Le Roux F."/>
            <person name="Mincer T."/>
            <person name="Polz M.F."/>
        </authorList>
    </citation>
    <scope>NUCLEOTIDE SEQUENCE [LARGE SCALE GENOMIC DNA]</scope>
    <source>
        <strain evidence="5 6">FF-238</strain>
    </source>
</reference>
<feature type="domain" description="GFO/IDH/MocA-like oxidoreductase" evidence="4">
    <location>
        <begin position="129"/>
        <end position="245"/>
    </location>
</feature>
<dbReference type="Pfam" id="PF22725">
    <property type="entry name" value="GFO_IDH_MocA_C3"/>
    <property type="match status" value="1"/>
</dbReference>
<dbReference type="SUPFAM" id="SSF51735">
    <property type="entry name" value="NAD(P)-binding Rossmann-fold domains"/>
    <property type="match status" value="1"/>
</dbReference>
<evidence type="ECO:0000313" key="5">
    <source>
        <dbReference type="EMBL" id="OEE78543.1"/>
    </source>
</evidence>
<organism evidence="5 6">
    <name type="scientific">Vibrio genomosp. F6 str. FF-238</name>
    <dbReference type="NCBI Taxonomy" id="1191298"/>
    <lineage>
        <taxon>Bacteria</taxon>
        <taxon>Pseudomonadati</taxon>
        <taxon>Pseudomonadota</taxon>
        <taxon>Gammaproteobacteria</taxon>
        <taxon>Vibrionales</taxon>
        <taxon>Vibrionaceae</taxon>
        <taxon>Vibrio</taxon>
    </lineage>
</organism>
<name>A0A1E5D4M5_9VIBR</name>
<dbReference type="Gene3D" id="3.30.360.10">
    <property type="entry name" value="Dihydrodipicolinate Reductase, domain 2"/>
    <property type="match status" value="1"/>
</dbReference>
<accession>A0A1E5D4M5</accession>
<sequence>MNWGILGTSFISGVMAEAINSDPDSHLYAVAGRSEQNLSLFADQYSVGTRYTDYEALLNDDLVDIIYIALPNHVHHDFIIKAAQRGKAILCEKSLSVDMEKTELALQAVKEHNVFFAEGLMYLHHPLIRELVAVLDSGEIGELRSIQTSYIASIAQFVNPDSKGALYNLGCYPVSLLHLVAKTMLGEHVFDNRTLHAIGRKGSDGNLCESSLMMRFGDQQTATVHTAEDHGLKHHFTILGSKGCITMNSNPWLPNKENDFSVEVYETSKRNVSVPADGDAFLYQVRHVASAVRAGEKALSNPCATWDDSYRIMQLLTEWESAATSE</sequence>
<dbReference type="AlphaFoldDB" id="A0A1E5D4M5"/>
<dbReference type="GO" id="GO:0016491">
    <property type="term" value="F:oxidoreductase activity"/>
    <property type="evidence" value="ECO:0007669"/>
    <property type="project" value="UniProtKB-KW"/>
</dbReference>
<dbReference type="Gene3D" id="3.40.50.720">
    <property type="entry name" value="NAD(P)-binding Rossmann-like Domain"/>
    <property type="match status" value="1"/>
</dbReference>
<evidence type="ECO:0000259" key="3">
    <source>
        <dbReference type="Pfam" id="PF01408"/>
    </source>
</evidence>
<dbReference type="PANTHER" id="PTHR22604">
    <property type="entry name" value="OXIDOREDUCTASES"/>
    <property type="match status" value="1"/>
</dbReference>
<comment type="caution">
    <text evidence="5">The sequence shown here is derived from an EMBL/GenBank/DDBJ whole genome shotgun (WGS) entry which is preliminary data.</text>
</comment>
<keyword evidence="6" id="KW-1185">Reference proteome</keyword>
<evidence type="ECO:0000313" key="6">
    <source>
        <dbReference type="Proteomes" id="UP000094165"/>
    </source>
</evidence>
<gene>
    <name evidence="5" type="ORF">A130_03170</name>
</gene>
<dbReference type="SUPFAM" id="SSF55347">
    <property type="entry name" value="Glyceraldehyde-3-phosphate dehydrogenase-like, C-terminal domain"/>
    <property type="match status" value="1"/>
</dbReference>
<dbReference type="InterPro" id="IPR050984">
    <property type="entry name" value="Gfo/Idh/MocA_domain"/>
</dbReference>
<dbReference type="EMBL" id="AJYW02000045">
    <property type="protein sequence ID" value="OEE78543.1"/>
    <property type="molecule type" value="Genomic_DNA"/>
</dbReference>
<evidence type="ECO:0000256" key="2">
    <source>
        <dbReference type="ARBA" id="ARBA00023002"/>
    </source>
</evidence>
<protein>
    <submittedName>
        <fullName evidence="5">Oxidoreductase</fullName>
    </submittedName>
</protein>
<dbReference type="PANTHER" id="PTHR22604:SF105">
    <property type="entry name" value="TRANS-1,2-DIHYDROBENZENE-1,2-DIOL DEHYDROGENASE"/>
    <property type="match status" value="1"/>
</dbReference>
<dbReference type="InterPro" id="IPR000683">
    <property type="entry name" value="Gfo/Idh/MocA-like_OxRdtase_N"/>
</dbReference>
<dbReference type="InterPro" id="IPR036291">
    <property type="entry name" value="NAD(P)-bd_dom_sf"/>
</dbReference>
<feature type="domain" description="Gfo/Idh/MocA-like oxidoreductase N-terminal" evidence="3">
    <location>
        <begin position="1"/>
        <end position="117"/>
    </location>
</feature>
<dbReference type="Proteomes" id="UP000094165">
    <property type="component" value="Unassembled WGS sequence"/>
</dbReference>
<comment type="similarity">
    <text evidence="1">Belongs to the Gfo/Idh/MocA family.</text>
</comment>
<keyword evidence="2" id="KW-0560">Oxidoreductase</keyword>
<dbReference type="Pfam" id="PF01408">
    <property type="entry name" value="GFO_IDH_MocA"/>
    <property type="match status" value="1"/>
</dbReference>
<dbReference type="RefSeq" id="WP_017053449.1">
    <property type="nucleotide sequence ID" value="NZ_AJYW02000045.1"/>
</dbReference>